<dbReference type="Gene3D" id="1.10.10.10">
    <property type="entry name" value="Winged helix-like DNA-binding domain superfamily/Winged helix DNA-binding domain"/>
    <property type="match status" value="1"/>
</dbReference>
<keyword evidence="3" id="KW-0238">DNA-binding</keyword>
<keyword evidence="7" id="KW-1185">Reference proteome</keyword>
<evidence type="ECO:0000313" key="7">
    <source>
        <dbReference type="Proteomes" id="UP000028602"/>
    </source>
</evidence>
<dbReference type="FunFam" id="1.10.10.10:FF:000001">
    <property type="entry name" value="LysR family transcriptional regulator"/>
    <property type="match status" value="1"/>
</dbReference>
<gene>
    <name evidence="6" type="ORF">GTPT_1737</name>
</gene>
<evidence type="ECO:0000256" key="2">
    <source>
        <dbReference type="ARBA" id="ARBA00023015"/>
    </source>
</evidence>
<dbReference type="GO" id="GO:0003700">
    <property type="term" value="F:DNA-binding transcription factor activity"/>
    <property type="evidence" value="ECO:0007669"/>
    <property type="project" value="InterPro"/>
</dbReference>
<dbReference type="EMBL" id="JMPR01000028">
    <property type="protein sequence ID" value="KFD19805.1"/>
    <property type="molecule type" value="Genomic_DNA"/>
</dbReference>
<dbReference type="Pfam" id="PF03466">
    <property type="entry name" value="LysR_substrate"/>
    <property type="match status" value="1"/>
</dbReference>
<feature type="domain" description="HTH lysR-type" evidence="5">
    <location>
        <begin position="23"/>
        <end position="80"/>
    </location>
</feature>
<evidence type="ECO:0000313" key="6">
    <source>
        <dbReference type="EMBL" id="KFD19805.1"/>
    </source>
</evidence>
<dbReference type="GO" id="GO:0003677">
    <property type="term" value="F:DNA binding"/>
    <property type="evidence" value="ECO:0007669"/>
    <property type="project" value="UniProtKB-KW"/>
</dbReference>
<keyword evidence="4" id="KW-0804">Transcription</keyword>
<dbReference type="PROSITE" id="PS50931">
    <property type="entry name" value="HTH_LYSR"/>
    <property type="match status" value="1"/>
</dbReference>
<evidence type="ECO:0000256" key="3">
    <source>
        <dbReference type="ARBA" id="ARBA00023125"/>
    </source>
</evidence>
<dbReference type="InterPro" id="IPR058163">
    <property type="entry name" value="LysR-type_TF_proteobact-type"/>
</dbReference>
<dbReference type="InterPro" id="IPR005119">
    <property type="entry name" value="LysR_subst-bd"/>
</dbReference>
<dbReference type="Gene3D" id="3.40.190.290">
    <property type="match status" value="1"/>
</dbReference>
<dbReference type="SUPFAM" id="SSF53850">
    <property type="entry name" value="Periplasmic binding protein-like II"/>
    <property type="match status" value="1"/>
</dbReference>
<sequence>MINCRQGSVCRQAALKLTGIFFMTLEDMRIFIMVVNTGSFTAAAERLMLSKQFVSRRVAALETRLATRLLVRNTRRLSVTDVGQVFFRHASRILDEVRQTEEAISLRQTRLMGSFKISLPHIFGLRHVAPLLSRFQQQHPEVTLAIEVNDRFVDLVGEGVDLAFRIGALADSGLIARQLDVLPMVLCASPSYLQSAGVPQHPDDLLQHQCLRYGREGQQGWELTVAGQRYPVPVSGPVTSNNGEVIRESAEASLGIALLPHFVVGEAIRQGRLISILTDFTPPGLTLNALYPQHRQHNPVIRALLTFISEQLFPLPSETEGP</sequence>
<dbReference type="PANTHER" id="PTHR30537">
    <property type="entry name" value="HTH-TYPE TRANSCRIPTIONAL REGULATOR"/>
    <property type="match status" value="1"/>
</dbReference>
<dbReference type="FunFam" id="3.40.190.290:FF:000001">
    <property type="entry name" value="Transcriptional regulator, LysR family"/>
    <property type="match status" value="1"/>
</dbReference>
<comment type="caution">
    <text evidence="6">The sequence shown here is derived from an EMBL/GenBank/DDBJ whole genome shotgun (WGS) entry which is preliminary data.</text>
</comment>
<evidence type="ECO:0000256" key="1">
    <source>
        <dbReference type="ARBA" id="ARBA00009437"/>
    </source>
</evidence>
<dbReference type="InterPro" id="IPR036388">
    <property type="entry name" value="WH-like_DNA-bd_sf"/>
</dbReference>
<protein>
    <submittedName>
        <fullName evidence="6">LysR family transcriptional regulator</fullName>
    </submittedName>
</protein>
<evidence type="ECO:0000259" key="5">
    <source>
        <dbReference type="PROSITE" id="PS50931"/>
    </source>
</evidence>
<evidence type="ECO:0000256" key="4">
    <source>
        <dbReference type="ARBA" id="ARBA00023163"/>
    </source>
</evidence>
<dbReference type="PANTHER" id="PTHR30537:SF5">
    <property type="entry name" value="HTH-TYPE TRANSCRIPTIONAL ACTIVATOR TTDR-RELATED"/>
    <property type="match status" value="1"/>
</dbReference>
<dbReference type="AlphaFoldDB" id="A0A085JH59"/>
<proteinExistence type="inferred from homology"/>
<comment type="similarity">
    <text evidence="1">Belongs to the LysR transcriptional regulatory family.</text>
</comment>
<dbReference type="Proteomes" id="UP000028602">
    <property type="component" value="Unassembled WGS sequence"/>
</dbReference>
<dbReference type="Pfam" id="PF00126">
    <property type="entry name" value="HTH_1"/>
    <property type="match status" value="1"/>
</dbReference>
<accession>A0A085JH59</accession>
<dbReference type="InterPro" id="IPR000847">
    <property type="entry name" value="LysR_HTH_N"/>
</dbReference>
<name>A0A085JH59_9GAMM</name>
<dbReference type="InterPro" id="IPR036390">
    <property type="entry name" value="WH_DNA-bd_sf"/>
</dbReference>
<dbReference type="SUPFAM" id="SSF46785">
    <property type="entry name" value="Winged helix' DNA-binding domain"/>
    <property type="match status" value="1"/>
</dbReference>
<dbReference type="eggNOG" id="COG0583">
    <property type="taxonomic scope" value="Bacteria"/>
</dbReference>
<keyword evidence="2" id="KW-0805">Transcription regulation</keyword>
<reference evidence="6 7" key="1">
    <citation type="submission" date="2014-05" db="EMBL/GenBank/DDBJ databases">
        <title>ATOL: Assembling a taxonomically balanced genome-scale reconstruction of the evolutionary history of the Enterobacteriaceae.</title>
        <authorList>
            <person name="Plunkett G.III."/>
            <person name="Neeno-Eckwall E.C."/>
            <person name="Glasner J.D."/>
            <person name="Perna N.T."/>
        </authorList>
    </citation>
    <scope>NUCLEOTIDE SEQUENCE [LARGE SCALE GENOMIC DNA]</scope>
    <source>
        <strain evidence="6 7">ATCC 33301</strain>
    </source>
</reference>
<dbReference type="CDD" id="cd08422">
    <property type="entry name" value="PBP2_CrgA_like"/>
    <property type="match status" value="1"/>
</dbReference>
<organism evidence="6 7">
    <name type="scientific">Tatumella ptyseos ATCC 33301</name>
    <dbReference type="NCBI Taxonomy" id="1005995"/>
    <lineage>
        <taxon>Bacteria</taxon>
        <taxon>Pseudomonadati</taxon>
        <taxon>Pseudomonadota</taxon>
        <taxon>Gammaproteobacteria</taxon>
        <taxon>Enterobacterales</taxon>
        <taxon>Erwiniaceae</taxon>
        <taxon>Tatumella</taxon>
    </lineage>
</organism>